<dbReference type="CDD" id="cd04301">
    <property type="entry name" value="NAT_SF"/>
    <property type="match status" value="1"/>
</dbReference>
<comment type="similarity">
    <text evidence="1">Belongs to the acetyltransferase family.</text>
</comment>
<dbReference type="Gene3D" id="3.40.630.30">
    <property type="match status" value="1"/>
</dbReference>
<dbReference type="FunFam" id="3.40.630.30:FF:000064">
    <property type="entry name" value="GNAT family acetyltransferase"/>
    <property type="match status" value="1"/>
</dbReference>
<evidence type="ECO:0000256" key="1">
    <source>
        <dbReference type="ARBA" id="ARBA00008694"/>
    </source>
</evidence>
<dbReference type="AlphaFoldDB" id="A0A4Q2IXY3"/>
<keyword evidence="5" id="KW-1185">Reference proteome</keyword>
<reference evidence="4 5" key="1">
    <citation type="submission" date="2019-01" db="EMBL/GenBank/DDBJ databases">
        <title>Sphingomonas mucosissima sp. nov. and Sphingomonas desiccabilis sp. nov., from biological soil crusts in the Colorado Plateau, USA.</title>
        <authorList>
            <person name="Zhu D."/>
        </authorList>
    </citation>
    <scope>NUCLEOTIDE SEQUENCE [LARGE SCALE GENOMIC DNA]</scope>
    <source>
        <strain evidence="4 5">CP1D</strain>
    </source>
</reference>
<dbReference type="RefSeq" id="WP_129340066.1">
    <property type="nucleotide sequence ID" value="NZ_JACIDD010000001.1"/>
</dbReference>
<dbReference type="InterPro" id="IPR000182">
    <property type="entry name" value="GNAT_dom"/>
</dbReference>
<keyword evidence="2 4" id="KW-0808">Transferase</keyword>
<gene>
    <name evidence="4" type="ORF">EO081_00735</name>
</gene>
<dbReference type="PANTHER" id="PTHR10545:SF29">
    <property type="entry name" value="GH14572P-RELATED"/>
    <property type="match status" value="1"/>
</dbReference>
<dbReference type="Proteomes" id="UP000292347">
    <property type="component" value="Unassembled WGS sequence"/>
</dbReference>
<accession>A0A4Q2IXY3</accession>
<dbReference type="EMBL" id="SDPT01000001">
    <property type="protein sequence ID" value="RXZ34268.1"/>
    <property type="molecule type" value="Genomic_DNA"/>
</dbReference>
<dbReference type="GO" id="GO:0008080">
    <property type="term" value="F:N-acetyltransferase activity"/>
    <property type="evidence" value="ECO:0007669"/>
    <property type="project" value="UniProtKB-ARBA"/>
</dbReference>
<dbReference type="Pfam" id="PF00583">
    <property type="entry name" value="Acetyltransf_1"/>
    <property type="match status" value="1"/>
</dbReference>
<evidence type="ECO:0000256" key="3">
    <source>
        <dbReference type="ARBA" id="ARBA00023315"/>
    </source>
</evidence>
<evidence type="ECO:0000256" key="2">
    <source>
        <dbReference type="ARBA" id="ARBA00022679"/>
    </source>
</evidence>
<dbReference type="PANTHER" id="PTHR10545">
    <property type="entry name" value="DIAMINE N-ACETYLTRANSFERASE"/>
    <property type="match status" value="1"/>
</dbReference>
<organism evidence="4 5">
    <name type="scientific">Sphingomonas desiccabilis</name>
    <dbReference type="NCBI Taxonomy" id="429134"/>
    <lineage>
        <taxon>Bacteria</taxon>
        <taxon>Pseudomonadati</taxon>
        <taxon>Pseudomonadota</taxon>
        <taxon>Alphaproteobacteria</taxon>
        <taxon>Sphingomonadales</taxon>
        <taxon>Sphingomonadaceae</taxon>
        <taxon>Sphingomonas</taxon>
    </lineage>
</organism>
<evidence type="ECO:0000313" key="5">
    <source>
        <dbReference type="Proteomes" id="UP000292347"/>
    </source>
</evidence>
<name>A0A4Q2IXY3_9SPHN</name>
<keyword evidence="3" id="KW-0012">Acyltransferase</keyword>
<comment type="caution">
    <text evidence="4">The sequence shown here is derived from an EMBL/GenBank/DDBJ whole genome shotgun (WGS) entry which is preliminary data.</text>
</comment>
<dbReference type="OrthoDB" id="9805924at2"/>
<dbReference type="InterPro" id="IPR051016">
    <property type="entry name" value="Diverse_Substrate_AcTransf"/>
</dbReference>
<dbReference type="InterPro" id="IPR016181">
    <property type="entry name" value="Acyl_CoA_acyltransferase"/>
</dbReference>
<proteinExistence type="inferred from homology"/>
<dbReference type="PROSITE" id="PS51186">
    <property type="entry name" value="GNAT"/>
    <property type="match status" value="1"/>
</dbReference>
<dbReference type="SUPFAM" id="SSF55729">
    <property type="entry name" value="Acyl-CoA N-acyltransferases (Nat)"/>
    <property type="match status" value="1"/>
</dbReference>
<evidence type="ECO:0000313" key="4">
    <source>
        <dbReference type="EMBL" id="RXZ34268.1"/>
    </source>
</evidence>
<protein>
    <submittedName>
        <fullName evidence="4">GNAT family N-acetyltransferase</fullName>
    </submittedName>
</protein>
<sequence>MIAIRTATPDDAGLIFGFVRDLARHEDAEDKLVATEALLRRALEERGVEAAIAEQDGQAVGTALFFHKHSTWSGWNGLYLEDLYVAPEARGSGAGRALLAHVAAVGVARGCTRVEWAVSDTNAAAAGFYRSLGAEPMPWRIYRVSGEALSRLAGE</sequence>